<dbReference type="GO" id="GO:0006270">
    <property type="term" value="P:DNA replication initiation"/>
    <property type="evidence" value="ECO:0007669"/>
    <property type="project" value="TreeGrafter"/>
</dbReference>
<evidence type="ECO:0000256" key="8">
    <source>
        <dbReference type="ARBA" id="ARBA00022840"/>
    </source>
</evidence>
<dbReference type="Pfam" id="PF18074">
    <property type="entry name" value="PriA_C"/>
    <property type="match status" value="1"/>
</dbReference>
<reference evidence="14 15" key="1">
    <citation type="journal article" date="2015" name="Genome Announc.">
        <title>Genome Sequence of a Sulfate-Reducing Thermophilic Bacterium, Thermodesulfobacterium commune DSM 2178T (Phylum Thermodesulfobacteria).</title>
        <authorList>
            <person name="Bhatnagar S."/>
            <person name="Badger J.H."/>
            <person name="Madupu R."/>
            <person name="Khouri H.M."/>
            <person name="O'Connor E.M."/>
            <person name="Robb F.T."/>
            <person name="Ward N.L."/>
            <person name="Eisen J.A."/>
        </authorList>
    </citation>
    <scope>NUCLEOTIDE SEQUENCE [LARGE SCALE GENOMIC DNA]</scope>
    <source>
        <strain evidence="14 15">DSM 2178</strain>
    </source>
</reference>
<dbReference type="InterPro" id="IPR027417">
    <property type="entry name" value="P-loop_NTPase"/>
</dbReference>
<feature type="binding site" evidence="12">
    <location>
        <position position="490"/>
    </location>
    <ligand>
        <name>Zn(2+)</name>
        <dbReference type="ChEBI" id="CHEBI:29105"/>
        <label>1</label>
    </ligand>
</feature>
<keyword evidence="7 12" id="KW-0862">Zinc</keyword>
<dbReference type="HOGENOM" id="CLU_013353_3_1_0"/>
<dbReference type="GO" id="GO:0006302">
    <property type="term" value="P:double-strand break repair"/>
    <property type="evidence" value="ECO:0007669"/>
    <property type="project" value="InterPro"/>
</dbReference>
<dbReference type="PANTHER" id="PTHR30580:SF0">
    <property type="entry name" value="PRIMOSOMAL PROTEIN N"/>
    <property type="match status" value="1"/>
</dbReference>
<comment type="similarity">
    <text evidence="12">Belongs to the helicase family. PriA subfamily.</text>
</comment>
<dbReference type="GO" id="GO:0003677">
    <property type="term" value="F:DNA binding"/>
    <property type="evidence" value="ECO:0007669"/>
    <property type="project" value="UniProtKB-UniRule"/>
</dbReference>
<keyword evidence="6 12" id="KW-0347">Helicase</keyword>
<evidence type="ECO:0000256" key="6">
    <source>
        <dbReference type="ARBA" id="ARBA00022806"/>
    </source>
</evidence>
<keyword evidence="9 12" id="KW-0238">DNA-binding</keyword>
<name>A0A075WYH2_9BACT</name>
<dbReference type="InterPro" id="IPR005259">
    <property type="entry name" value="PriA"/>
</dbReference>
<proteinExistence type="inferred from homology"/>
<dbReference type="GO" id="GO:0008270">
    <property type="term" value="F:zinc ion binding"/>
    <property type="evidence" value="ECO:0007669"/>
    <property type="project" value="UniProtKB-UniRule"/>
</dbReference>
<dbReference type="SMART" id="SM00487">
    <property type="entry name" value="DEXDc"/>
    <property type="match status" value="1"/>
</dbReference>
<evidence type="ECO:0000313" key="14">
    <source>
        <dbReference type="EMBL" id="AIH03667.1"/>
    </source>
</evidence>
<dbReference type="PANTHER" id="PTHR30580">
    <property type="entry name" value="PRIMOSOMAL PROTEIN N"/>
    <property type="match status" value="1"/>
</dbReference>
<comment type="subunit">
    <text evidence="12">Component of the replication restart primosome.</text>
</comment>
<evidence type="ECO:0000313" key="15">
    <source>
        <dbReference type="Proteomes" id="UP000028481"/>
    </source>
</evidence>
<dbReference type="GO" id="GO:0043138">
    <property type="term" value="F:3'-5' DNA helicase activity"/>
    <property type="evidence" value="ECO:0007669"/>
    <property type="project" value="UniProtKB-EC"/>
</dbReference>
<dbReference type="Proteomes" id="UP000028481">
    <property type="component" value="Chromosome"/>
</dbReference>
<evidence type="ECO:0000256" key="10">
    <source>
        <dbReference type="ARBA" id="ARBA00023235"/>
    </source>
</evidence>
<dbReference type="Pfam" id="PF18319">
    <property type="entry name" value="Zn_ribbon_PriA"/>
    <property type="match status" value="1"/>
</dbReference>
<dbReference type="InterPro" id="IPR001650">
    <property type="entry name" value="Helicase_C-like"/>
</dbReference>
<dbReference type="GO" id="GO:1990077">
    <property type="term" value="C:primosome complex"/>
    <property type="evidence" value="ECO:0007669"/>
    <property type="project" value="UniProtKB-UniRule"/>
</dbReference>
<evidence type="ECO:0000256" key="4">
    <source>
        <dbReference type="ARBA" id="ARBA00022741"/>
    </source>
</evidence>
<protein>
    <recommendedName>
        <fullName evidence="12">Replication restart protein PriA</fullName>
    </recommendedName>
    <alternativeName>
        <fullName evidence="12">ATP-dependent DNA helicase PriA</fullName>
        <ecNumber evidence="12">5.6.2.4</ecNumber>
    </alternativeName>
    <alternativeName>
        <fullName evidence="12">DNA 3'-5' helicase PriA</fullName>
    </alternativeName>
</protein>
<dbReference type="RefSeq" id="WP_038060016.1">
    <property type="nucleotide sequence ID" value="NZ_CP008796.1"/>
</dbReference>
<keyword evidence="2 12" id="KW-0235">DNA replication</keyword>
<dbReference type="FunFam" id="3.40.50.300:FF:000489">
    <property type="entry name" value="Primosome assembly protein PriA"/>
    <property type="match status" value="1"/>
</dbReference>
<dbReference type="Pfam" id="PF17764">
    <property type="entry name" value="PriA_3primeBD"/>
    <property type="match status" value="1"/>
</dbReference>
<dbReference type="EMBL" id="CP008796">
    <property type="protein sequence ID" value="AIH03667.1"/>
    <property type="molecule type" value="Genomic_DNA"/>
</dbReference>
<dbReference type="InterPro" id="IPR011545">
    <property type="entry name" value="DEAD/DEAH_box_helicase_dom"/>
</dbReference>
<dbReference type="InterPro" id="IPR014001">
    <property type="entry name" value="Helicase_ATP-bd"/>
</dbReference>
<dbReference type="SUPFAM" id="SSF52540">
    <property type="entry name" value="P-loop containing nucleoside triphosphate hydrolases"/>
    <property type="match status" value="2"/>
</dbReference>
<dbReference type="HAMAP" id="MF_00983">
    <property type="entry name" value="PriA"/>
    <property type="match status" value="1"/>
</dbReference>
<dbReference type="SMART" id="SM00490">
    <property type="entry name" value="HELICc"/>
    <property type="match status" value="1"/>
</dbReference>
<accession>A0A075WYH2</accession>
<keyword evidence="1 12" id="KW-0639">Primosome</keyword>
<dbReference type="GO" id="GO:0006269">
    <property type="term" value="P:DNA replication, synthesis of primer"/>
    <property type="evidence" value="ECO:0007669"/>
    <property type="project" value="UniProtKB-KW"/>
</dbReference>
<comment type="catalytic activity">
    <reaction evidence="12">
        <text>Couples ATP hydrolysis with the unwinding of duplex DNA by translocating in the 3'-5' direction.</text>
        <dbReference type="EC" id="5.6.2.4"/>
    </reaction>
</comment>
<feature type="binding site" evidence="12">
    <location>
        <position position="520"/>
    </location>
    <ligand>
        <name>Zn(2+)</name>
        <dbReference type="ChEBI" id="CHEBI:29105"/>
        <label>2</label>
    </ligand>
</feature>
<evidence type="ECO:0000256" key="11">
    <source>
        <dbReference type="ARBA" id="ARBA00048988"/>
    </source>
</evidence>
<feature type="binding site" evidence="12">
    <location>
        <position position="499"/>
    </location>
    <ligand>
        <name>Zn(2+)</name>
        <dbReference type="ChEBI" id="CHEBI:29105"/>
        <label>2</label>
    </ligand>
</feature>
<dbReference type="AlphaFoldDB" id="A0A075WYH2"/>
<dbReference type="PROSITE" id="PS51192">
    <property type="entry name" value="HELICASE_ATP_BIND_1"/>
    <property type="match status" value="1"/>
</dbReference>
<feature type="binding site" evidence="12">
    <location>
        <position position="493"/>
    </location>
    <ligand>
        <name>Zn(2+)</name>
        <dbReference type="ChEBI" id="CHEBI:29105"/>
        <label>1</label>
    </ligand>
</feature>
<evidence type="ECO:0000256" key="3">
    <source>
        <dbReference type="ARBA" id="ARBA00022723"/>
    </source>
</evidence>
<dbReference type="KEGG" id="tcm:HL41_01915"/>
<dbReference type="InterPro" id="IPR040498">
    <property type="entry name" value="PriA_CRR"/>
</dbReference>
<dbReference type="CDD" id="cd17929">
    <property type="entry name" value="DEXHc_priA"/>
    <property type="match status" value="1"/>
</dbReference>
<dbReference type="InterPro" id="IPR041236">
    <property type="entry name" value="PriA_C"/>
</dbReference>
<keyword evidence="4 12" id="KW-0547">Nucleotide-binding</keyword>
<dbReference type="GO" id="GO:0006310">
    <property type="term" value="P:DNA recombination"/>
    <property type="evidence" value="ECO:0007669"/>
    <property type="project" value="InterPro"/>
</dbReference>
<feature type="binding site" evidence="12">
    <location>
        <position position="533"/>
    </location>
    <ligand>
        <name>Zn(2+)</name>
        <dbReference type="ChEBI" id="CHEBI:29105"/>
        <label>1</label>
    </ligand>
</feature>
<evidence type="ECO:0000256" key="1">
    <source>
        <dbReference type="ARBA" id="ARBA00022515"/>
    </source>
</evidence>
<dbReference type="OrthoDB" id="9759544at2"/>
<dbReference type="InterPro" id="IPR041222">
    <property type="entry name" value="PriA_3primeBD"/>
</dbReference>
<evidence type="ECO:0000259" key="13">
    <source>
        <dbReference type="PROSITE" id="PS51192"/>
    </source>
</evidence>
<keyword evidence="8 12" id="KW-0067">ATP-binding</keyword>
<dbReference type="PaxDb" id="289377-HL41_01915"/>
<dbReference type="GO" id="GO:0016887">
    <property type="term" value="F:ATP hydrolysis activity"/>
    <property type="evidence" value="ECO:0007669"/>
    <property type="project" value="RHEA"/>
</dbReference>
<evidence type="ECO:0000256" key="7">
    <source>
        <dbReference type="ARBA" id="ARBA00022833"/>
    </source>
</evidence>
<evidence type="ECO:0000256" key="5">
    <source>
        <dbReference type="ARBA" id="ARBA00022801"/>
    </source>
</evidence>
<dbReference type="InterPro" id="IPR042115">
    <property type="entry name" value="PriA_3primeBD_sf"/>
</dbReference>
<organism evidence="14 15">
    <name type="scientific">Thermodesulfobacterium commune DSM 2178</name>
    <dbReference type="NCBI Taxonomy" id="289377"/>
    <lineage>
        <taxon>Bacteria</taxon>
        <taxon>Pseudomonadati</taxon>
        <taxon>Thermodesulfobacteriota</taxon>
        <taxon>Thermodesulfobacteria</taxon>
        <taxon>Thermodesulfobacteriales</taxon>
        <taxon>Thermodesulfobacteriaceae</taxon>
        <taxon>Thermodesulfobacterium</taxon>
    </lineage>
</organism>
<comment type="catalytic activity">
    <reaction evidence="11 12">
        <text>ATP + H2O = ADP + phosphate + H(+)</text>
        <dbReference type="Rhea" id="RHEA:13065"/>
        <dbReference type="ChEBI" id="CHEBI:15377"/>
        <dbReference type="ChEBI" id="CHEBI:15378"/>
        <dbReference type="ChEBI" id="CHEBI:30616"/>
        <dbReference type="ChEBI" id="CHEBI:43474"/>
        <dbReference type="ChEBI" id="CHEBI:456216"/>
        <dbReference type="EC" id="5.6.2.4"/>
    </reaction>
</comment>
<evidence type="ECO:0000256" key="9">
    <source>
        <dbReference type="ARBA" id="ARBA00023125"/>
    </source>
</evidence>
<keyword evidence="10 12" id="KW-0413">Isomerase</keyword>
<dbReference type="Gene3D" id="3.40.1440.60">
    <property type="entry name" value="PriA, 3(prime) DNA-binding domain"/>
    <property type="match status" value="1"/>
</dbReference>
<dbReference type="eggNOG" id="COG1198">
    <property type="taxonomic scope" value="Bacteria"/>
</dbReference>
<feature type="binding site" evidence="12">
    <location>
        <position position="502"/>
    </location>
    <ligand>
        <name>Zn(2+)</name>
        <dbReference type="ChEBI" id="CHEBI:29105"/>
        <label>2</label>
    </ligand>
</feature>
<gene>
    <name evidence="12" type="primary">priA</name>
    <name evidence="14" type="ORF">HL41_01915</name>
</gene>
<feature type="binding site" evidence="12">
    <location>
        <position position="530"/>
    </location>
    <ligand>
        <name>Zn(2+)</name>
        <dbReference type="ChEBI" id="CHEBI:29105"/>
        <label>1</label>
    </ligand>
</feature>
<feature type="domain" description="Helicase ATP-binding" evidence="13">
    <location>
        <begin position="268"/>
        <end position="435"/>
    </location>
</feature>
<keyword evidence="15" id="KW-1185">Reference proteome</keyword>
<dbReference type="Pfam" id="PF00270">
    <property type="entry name" value="DEAD"/>
    <property type="match status" value="1"/>
</dbReference>
<keyword evidence="3 12" id="KW-0479">Metal-binding</keyword>
<dbReference type="GO" id="GO:0005524">
    <property type="term" value="F:ATP binding"/>
    <property type="evidence" value="ECO:0007669"/>
    <property type="project" value="UniProtKB-UniRule"/>
</dbReference>
<dbReference type="STRING" id="289377.HL41_01915"/>
<dbReference type="Gene3D" id="3.40.50.300">
    <property type="entry name" value="P-loop containing nucleotide triphosphate hydrolases"/>
    <property type="match status" value="2"/>
</dbReference>
<evidence type="ECO:0000256" key="2">
    <source>
        <dbReference type="ARBA" id="ARBA00022705"/>
    </source>
</evidence>
<feature type="binding site" evidence="12">
    <location>
        <position position="517"/>
    </location>
    <ligand>
        <name>Zn(2+)</name>
        <dbReference type="ChEBI" id="CHEBI:29105"/>
        <label>2</label>
    </ligand>
</feature>
<comment type="cofactor">
    <cofactor evidence="12">
        <name>Zn(2+)</name>
        <dbReference type="ChEBI" id="CHEBI:29105"/>
    </cofactor>
    <text evidence="12">Binds 2 zinc ions per subunit.</text>
</comment>
<evidence type="ECO:0000256" key="12">
    <source>
        <dbReference type="HAMAP-Rule" id="MF_00983"/>
    </source>
</evidence>
<dbReference type="EC" id="5.6.2.4" evidence="12"/>
<sequence>MYLVEVVLPLPLHQTFSYLSDRFILPGVRCIVPFRNSRLIGIVLNCELVEGNLIDNSPFTYKEIEEVIDKEPIVPPKMFPFFEWVANYYLCALGLVYKIALPSGIFSLPKKRIFLTSQGKEALKKGDLPEVFSLIKTKGYEFKSFLRKTKLSSKELQKWKKQGLIEIQYYFPEVKIPTEVFIKLKPSLSEEVIEKNEILRYINRLKEVPEKILKNLFSSKEVNKLIKKGFLERVEYLKMRKIPMFMSVPEKYVLTPLQRRVFLNIKERLDKGGFYPILLFGVTGSGKSLIYLEAIKEVLNQGKKVLVLVPEIALTTYMEMLLLKHFKTEIAVLHSGLSAGERFREWQRIVKGEVKIVVGARSAIFAPIEGLGLIVVDEEHDPSYKEETLPCKYNARDLALVRGSLENIPVILGSATPSIKTFYKAVEGKYDLLVLKERPYTQLPEVRLIKNPGFKLITSSLKKAIDEEIAKGKSVFLYLNRRGYAPLVRCEDCHHLWECPNCGIPLTYHKEEDSLLCHYCGFEFTKTLVCPVCKGTNLKFYRAGTERVEEELRKIFPEVEIIRLDRDSINTEKKFLKIMEKIYQPIPKIIVGTQMGVHGHNFPGVSLVGVLRAEEGLFIPSYKAAERTFHLLTQAAGRAGRKTERGKVFFQTSLEEHYVIKYALTQDYESFYKEEIALRKAFLFPPFVRLTVIRVEGIKEEIVKQESIKAKEFLEKIIEDEGLEGIWVIGPSPCPFRKLKGFYRWHILIKSESYKKINQVLRSFLGKFRVKGLKITYDIDPEDLL</sequence>
<dbReference type="NCBIfam" id="TIGR00595">
    <property type="entry name" value="priA"/>
    <property type="match status" value="1"/>
</dbReference>
<keyword evidence="5 12" id="KW-0378">Hydrolase</keyword>
<comment type="function">
    <text evidence="12">Initiates the restart of stalled replication forks, which reloads the replicative helicase on sites other than the origin of replication. Recognizes and binds to abandoned replication forks and remodels them to uncover a helicase loading site. Promotes assembly of the primosome at these replication forks.</text>
</comment>